<dbReference type="Gene3D" id="3.40.630.30">
    <property type="match status" value="1"/>
</dbReference>
<dbReference type="InterPro" id="IPR016181">
    <property type="entry name" value="Acyl_CoA_acyltransferase"/>
</dbReference>
<proteinExistence type="predicted"/>
<dbReference type="STRING" id="1280847.SAMN04488036_10339"/>
<gene>
    <name evidence="2" type="ORF">SAMN04488036_10339</name>
</gene>
<keyword evidence="3" id="KW-1185">Reference proteome</keyword>
<dbReference type="PANTHER" id="PTHR13355">
    <property type="entry name" value="GLUCOSAMINE 6-PHOSPHATE N-ACETYLTRANSFERASE"/>
    <property type="match status" value="1"/>
</dbReference>
<dbReference type="SUPFAM" id="SSF55729">
    <property type="entry name" value="Acyl-CoA N-acyltransferases (Nat)"/>
    <property type="match status" value="1"/>
</dbReference>
<dbReference type="EMBL" id="FOSZ01000003">
    <property type="protein sequence ID" value="SFK90522.1"/>
    <property type="molecule type" value="Genomic_DNA"/>
</dbReference>
<feature type="domain" description="N-acetyltransferase" evidence="1">
    <location>
        <begin position="1"/>
        <end position="140"/>
    </location>
</feature>
<protein>
    <submittedName>
        <fullName evidence="2">ElaA protein</fullName>
    </submittedName>
</protein>
<dbReference type="AlphaFoldDB" id="A0A1I4DAJ9"/>
<evidence type="ECO:0000313" key="2">
    <source>
        <dbReference type="EMBL" id="SFK90522.1"/>
    </source>
</evidence>
<dbReference type="OrthoDB" id="9796171at2"/>
<dbReference type="GO" id="GO:0004343">
    <property type="term" value="F:glucosamine 6-phosphate N-acetyltransferase activity"/>
    <property type="evidence" value="ECO:0007669"/>
    <property type="project" value="TreeGrafter"/>
</dbReference>
<name>A0A1I4DAJ9_9RHOB</name>
<sequence length="140" mass="15077">MTWQIAVVAEYQPCLEVRRVVFIDEQGVSVEDELDGLDSQAVHLLATEDGKPLGTARLLTKGNTGKIGRVCVLKEARGSGLGAALIKAAVAHFQTQPDITRAVLGAQCHAIGFYEALGFVTFGPVYDDAGIDHRDMERPL</sequence>
<dbReference type="InterPro" id="IPR000182">
    <property type="entry name" value="GNAT_dom"/>
</dbReference>
<dbReference type="CDD" id="cd04301">
    <property type="entry name" value="NAT_SF"/>
    <property type="match status" value="1"/>
</dbReference>
<dbReference type="PROSITE" id="PS51186">
    <property type="entry name" value="GNAT"/>
    <property type="match status" value="1"/>
</dbReference>
<organism evidence="2 3">
    <name type="scientific">Shimia haliotis</name>
    <dbReference type="NCBI Taxonomy" id="1280847"/>
    <lineage>
        <taxon>Bacteria</taxon>
        <taxon>Pseudomonadati</taxon>
        <taxon>Pseudomonadota</taxon>
        <taxon>Alphaproteobacteria</taxon>
        <taxon>Rhodobacterales</taxon>
        <taxon>Roseobacteraceae</taxon>
    </lineage>
</organism>
<dbReference type="Pfam" id="PF13673">
    <property type="entry name" value="Acetyltransf_10"/>
    <property type="match status" value="1"/>
</dbReference>
<reference evidence="3" key="1">
    <citation type="submission" date="2016-10" db="EMBL/GenBank/DDBJ databases">
        <authorList>
            <person name="Varghese N."/>
            <person name="Submissions S."/>
        </authorList>
    </citation>
    <scope>NUCLEOTIDE SEQUENCE [LARGE SCALE GENOMIC DNA]</scope>
    <source>
        <strain evidence="3">DSM 28453</strain>
    </source>
</reference>
<dbReference type="PANTHER" id="PTHR13355:SF11">
    <property type="entry name" value="GLUCOSAMINE 6-PHOSPHATE N-ACETYLTRANSFERASE"/>
    <property type="match status" value="1"/>
</dbReference>
<accession>A0A1I4DAJ9</accession>
<evidence type="ECO:0000259" key="1">
    <source>
        <dbReference type="PROSITE" id="PS51186"/>
    </source>
</evidence>
<dbReference type="Proteomes" id="UP000198851">
    <property type="component" value="Unassembled WGS sequence"/>
</dbReference>
<dbReference type="RefSeq" id="WP_093322935.1">
    <property type="nucleotide sequence ID" value="NZ_FOSZ01000003.1"/>
</dbReference>
<evidence type="ECO:0000313" key="3">
    <source>
        <dbReference type="Proteomes" id="UP000198851"/>
    </source>
</evidence>
<dbReference type="InterPro" id="IPR039143">
    <property type="entry name" value="GNPNAT1-like"/>
</dbReference>